<evidence type="ECO:0000256" key="7">
    <source>
        <dbReference type="ARBA" id="ARBA00022694"/>
    </source>
</evidence>
<dbReference type="CDD" id="cd02440">
    <property type="entry name" value="AdoMet_MTases"/>
    <property type="match status" value="1"/>
</dbReference>
<evidence type="ECO:0000256" key="6">
    <source>
        <dbReference type="ARBA" id="ARBA00022691"/>
    </source>
</evidence>
<proteinExistence type="predicted"/>
<dbReference type="EC" id="2.1.1.33" evidence="3"/>
<dbReference type="SUPFAM" id="SSF53335">
    <property type="entry name" value="S-adenosyl-L-methionine-dependent methyltransferases"/>
    <property type="match status" value="1"/>
</dbReference>
<dbReference type="Gene3D" id="3.40.50.150">
    <property type="entry name" value="Vaccinia Virus protein VP39"/>
    <property type="match status" value="2"/>
</dbReference>
<dbReference type="OrthoDB" id="9802090at2"/>
<name>A0A369LA32_9ACTN</name>
<dbReference type="PANTHER" id="PTHR23417">
    <property type="entry name" value="3-DEOXY-D-MANNO-OCTULOSONIC-ACID TRANSFERASE/TRNA GUANINE-N 7 - -METHYLTRANSFERASE"/>
    <property type="match status" value="1"/>
</dbReference>
<feature type="region of interest" description="Disordered" evidence="8">
    <location>
        <begin position="127"/>
        <end position="184"/>
    </location>
</feature>
<dbReference type="STRING" id="1034345.GCA_000236865_00313"/>
<keyword evidence="10" id="KW-1185">Reference proteome</keyword>
<keyword evidence="4" id="KW-0489">Methyltransferase</keyword>
<accession>A0A369LA32</accession>
<comment type="catalytic activity">
    <reaction evidence="1">
        <text>guanosine(46) in tRNA + S-adenosyl-L-methionine = N(7)-methylguanosine(46) in tRNA + S-adenosyl-L-homocysteine</text>
        <dbReference type="Rhea" id="RHEA:42708"/>
        <dbReference type="Rhea" id="RHEA-COMP:10188"/>
        <dbReference type="Rhea" id="RHEA-COMP:10189"/>
        <dbReference type="ChEBI" id="CHEBI:57856"/>
        <dbReference type="ChEBI" id="CHEBI:59789"/>
        <dbReference type="ChEBI" id="CHEBI:74269"/>
        <dbReference type="ChEBI" id="CHEBI:74480"/>
        <dbReference type="EC" id="2.1.1.33"/>
    </reaction>
</comment>
<gene>
    <name evidence="9" type="ORF">C1880_03810</name>
</gene>
<dbReference type="InterPro" id="IPR029063">
    <property type="entry name" value="SAM-dependent_MTases_sf"/>
</dbReference>
<comment type="function">
    <text evidence="2">Catalyzes the formation of N(7)-methylguanine at position 46 (m7G46) in tRNA.</text>
</comment>
<dbReference type="InterPro" id="IPR003358">
    <property type="entry name" value="tRNA_(Gua-N-7)_MeTrfase_Trmb"/>
</dbReference>
<evidence type="ECO:0000313" key="10">
    <source>
        <dbReference type="Proteomes" id="UP000253792"/>
    </source>
</evidence>
<dbReference type="PROSITE" id="PS51625">
    <property type="entry name" value="SAM_MT_TRMB"/>
    <property type="match status" value="1"/>
</dbReference>
<dbReference type="GO" id="GO:0043527">
    <property type="term" value="C:tRNA methyltransferase complex"/>
    <property type="evidence" value="ECO:0007669"/>
    <property type="project" value="TreeGrafter"/>
</dbReference>
<comment type="caution">
    <text evidence="9">The sequence shown here is derived from an EMBL/GenBank/DDBJ whole genome shotgun (WGS) entry which is preliminary data.</text>
</comment>
<dbReference type="Pfam" id="PF02390">
    <property type="entry name" value="Methyltransf_4"/>
    <property type="match status" value="2"/>
</dbReference>
<evidence type="ECO:0000256" key="3">
    <source>
        <dbReference type="ARBA" id="ARBA00011977"/>
    </source>
</evidence>
<evidence type="ECO:0000313" key="9">
    <source>
        <dbReference type="EMBL" id="RDB56034.1"/>
    </source>
</evidence>
<dbReference type="PANTHER" id="PTHR23417:SF14">
    <property type="entry name" value="PENTACOTRIPEPTIDE-REPEAT REGION OF PRORP DOMAIN-CONTAINING PROTEIN"/>
    <property type="match status" value="1"/>
</dbReference>
<evidence type="ECO:0000256" key="8">
    <source>
        <dbReference type="SAM" id="MobiDB-lite"/>
    </source>
</evidence>
<keyword evidence="7" id="KW-0819">tRNA processing</keyword>
<reference evidence="9 10" key="1">
    <citation type="journal article" date="2018" name="Elife">
        <title>Discovery and characterization of a prevalent human gut bacterial enzyme sufficient for the inactivation of a family of plant toxins.</title>
        <authorList>
            <person name="Koppel N."/>
            <person name="Bisanz J.E."/>
            <person name="Pandelia M.E."/>
            <person name="Turnbaugh P.J."/>
            <person name="Balskus E.P."/>
        </authorList>
    </citation>
    <scope>NUCLEOTIDE SEQUENCE [LARGE SCALE GENOMIC DNA]</scope>
    <source>
        <strain evidence="10">anaerobia AP69FAA</strain>
    </source>
</reference>
<dbReference type="Proteomes" id="UP000253792">
    <property type="component" value="Unassembled WGS sequence"/>
</dbReference>
<keyword evidence="5" id="KW-0808">Transferase</keyword>
<evidence type="ECO:0000256" key="4">
    <source>
        <dbReference type="ARBA" id="ARBA00022603"/>
    </source>
</evidence>
<evidence type="ECO:0000256" key="2">
    <source>
        <dbReference type="ARBA" id="ARBA00003015"/>
    </source>
</evidence>
<protein>
    <recommendedName>
        <fullName evidence="3">tRNA (guanine(46)-N(7))-methyltransferase</fullName>
        <ecNumber evidence="3">2.1.1.33</ecNumber>
    </recommendedName>
</protein>
<evidence type="ECO:0000256" key="5">
    <source>
        <dbReference type="ARBA" id="ARBA00022679"/>
    </source>
</evidence>
<sequence>MRSAASRLHKGFSFAKRFQGCSDWICCDGAAWAGRWDAWAPGGTVRGKAFSHVVLDLGCGKGEYTVACAKLRPDVLFVGFDVDAVCTLRAAEAASAVGVDNAVFLMDGVPSFGDEVEAGIAGGGAVSCGDSGNPSESKARELADRPCSTATGARGDSPDASLTPVKCPEQAHASRASVRQGARSGAPAEIDLSTVFAVGELSALLMNFPTPFPKKKKAHLRLTYLDRLMGYRPLLGRGAGIRLRTDSQPLRDFSLTQLELAGYEITWRSDDVRAEFPDEPWSAYERKLTEQGACAFGIAACPGPAPEHVEQTAPLSLVSYLPDNLDRLEYVPHGMQGCVENLRNRNARERARGKQEFRPPVI</sequence>
<dbReference type="AlphaFoldDB" id="A0A369LA32"/>
<dbReference type="GO" id="GO:0008176">
    <property type="term" value="F:tRNA (guanine(46)-N7)-methyltransferase activity"/>
    <property type="evidence" value="ECO:0007669"/>
    <property type="project" value="UniProtKB-EC"/>
</dbReference>
<keyword evidence="6" id="KW-0949">S-adenosyl-L-methionine</keyword>
<dbReference type="EMBL" id="PPTP01000003">
    <property type="protein sequence ID" value="RDB56034.1"/>
    <property type="molecule type" value="Genomic_DNA"/>
</dbReference>
<evidence type="ECO:0000256" key="1">
    <source>
        <dbReference type="ARBA" id="ARBA00000142"/>
    </source>
</evidence>
<organism evidence="9 10">
    <name type="scientific">Senegalimassilia anaerobia</name>
    <dbReference type="NCBI Taxonomy" id="1473216"/>
    <lineage>
        <taxon>Bacteria</taxon>
        <taxon>Bacillati</taxon>
        <taxon>Actinomycetota</taxon>
        <taxon>Coriobacteriia</taxon>
        <taxon>Coriobacteriales</taxon>
        <taxon>Coriobacteriaceae</taxon>
        <taxon>Senegalimassilia</taxon>
    </lineage>
</organism>